<dbReference type="GO" id="GO:0032259">
    <property type="term" value="P:methylation"/>
    <property type="evidence" value="ECO:0007669"/>
    <property type="project" value="UniProtKB-KW"/>
</dbReference>
<dbReference type="GO" id="GO:0003677">
    <property type="term" value="F:DNA binding"/>
    <property type="evidence" value="ECO:0007669"/>
    <property type="project" value="UniProtKB-KW"/>
</dbReference>
<evidence type="ECO:0000259" key="9">
    <source>
        <dbReference type="Pfam" id="PF01555"/>
    </source>
</evidence>
<evidence type="ECO:0000256" key="4">
    <source>
        <dbReference type="ARBA" id="ARBA00022691"/>
    </source>
</evidence>
<reference evidence="10" key="2">
    <citation type="journal article" date="2021" name="PeerJ">
        <title>Extensive microbial diversity within the chicken gut microbiome revealed by metagenomics and culture.</title>
        <authorList>
            <person name="Gilroy R."/>
            <person name="Ravi A."/>
            <person name="Getino M."/>
            <person name="Pursley I."/>
            <person name="Horton D.L."/>
            <person name="Alikhan N.F."/>
            <person name="Baker D."/>
            <person name="Gharbi K."/>
            <person name="Hall N."/>
            <person name="Watson M."/>
            <person name="Adriaenssens E.M."/>
            <person name="Foster-Nyarko E."/>
            <person name="Jarju S."/>
            <person name="Secka A."/>
            <person name="Antonio M."/>
            <person name="Oren A."/>
            <person name="Chaudhuri R.R."/>
            <person name="La Ragione R."/>
            <person name="Hildebrand F."/>
            <person name="Pallen M.J."/>
        </authorList>
    </citation>
    <scope>NUCLEOTIDE SEQUENCE</scope>
    <source>
        <strain evidence="10">6276</strain>
    </source>
</reference>
<evidence type="ECO:0000313" key="11">
    <source>
        <dbReference type="Proteomes" id="UP000823928"/>
    </source>
</evidence>
<dbReference type="GO" id="GO:0008170">
    <property type="term" value="F:N-methyltransferase activity"/>
    <property type="evidence" value="ECO:0007669"/>
    <property type="project" value="InterPro"/>
</dbReference>
<comment type="catalytic activity">
    <reaction evidence="7">
        <text>a 2'-deoxycytidine in DNA + S-adenosyl-L-methionine = an N(4)-methyl-2'-deoxycytidine in DNA + S-adenosyl-L-homocysteine + H(+)</text>
        <dbReference type="Rhea" id="RHEA:16857"/>
        <dbReference type="Rhea" id="RHEA-COMP:11369"/>
        <dbReference type="Rhea" id="RHEA-COMP:13674"/>
        <dbReference type="ChEBI" id="CHEBI:15378"/>
        <dbReference type="ChEBI" id="CHEBI:57856"/>
        <dbReference type="ChEBI" id="CHEBI:59789"/>
        <dbReference type="ChEBI" id="CHEBI:85452"/>
        <dbReference type="ChEBI" id="CHEBI:137933"/>
        <dbReference type="EC" id="2.1.1.113"/>
    </reaction>
</comment>
<dbReference type="GO" id="GO:0015667">
    <property type="term" value="F:site-specific DNA-methyltransferase (cytosine-N4-specific) activity"/>
    <property type="evidence" value="ECO:0007669"/>
    <property type="project" value="UniProtKB-EC"/>
</dbReference>
<dbReference type="GO" id="GO:0009307">
    <property type="term" value="P:DNA restriction-modification system"/>
    <property type="evidence" value="ECO:0007669"/>
    <property type="project" value="UniProtKB-KW"/>
</dbReference>
<comment type="caution">
    <text evidence="10">The sequence shown here is derived from an EMBL/GenBank/DDBJ whole genome shotgun (WGS) entry which is preliminary data.</text>
</comment>
<dbReference type="EC" id="2.1.1.-" evidence="8"/>
<dbReference type="EMBL" id="DVIU01000003">
    <property type="protein sequence ID" value="HIS35016.1"/>
    <property type="molecule type" value="Genomic_DNA"/>
</dbReference>
<keyword evidence="6" id="KW-0238">DNA-binding</keyword>
<evidence type="ECO:0000256" key="8">
    <source>
        <dbReference type="RuleBase" id="RU362026"/>
    </source>
</evidence>
<gene>
    <name evidence="10" type="ORF">IAC10_00090</name>
</gene>
<evidence type="ECO:0000313" key="10">
    <source>
        <dbReference type="EMBL" id="HIS35016.1"/>
    </source>
</evidence>
<dbReference type="AlphaFoldDB" id="A0A9D1JLJ8"/>
<dbReference type="PRINTS" id="PR00508">
    <property type="entry name" value="S21N4MTFRASE"/>
</dbReference>
<dbReference type="PANTHER" id="PTHR13370:SF3">
    <property type="entry name" value="TRNA (GUANINE(10)-N2)-METHYLTRANSFERASE HOMOLOG"/>
    <property type="match status" value="1"/>
</dbReference>
<evidence type="ECO:0000256" key="5">
    <source>
        <dbReference type="ARBA" id="ARBA00022747"/>
    </source>
</evidence>
<dbReference type="GO" id="GO:0005737">
    <property type="term" value="C:cytoplasm"/>
    <property type="evidence" value="ECO:0007669"/>
    <property type="project" value="TreeGrafter"/>
</dbReference>
<dbReference type="InterPro" id="IPR017985">
    <property type="entry name" value="MeTrfase_CN4_CS"/>
</dbReference>
<dbReference type="GO" id="GO:0009007">
    <property type="term" value="F:site-specific DNA-methyltransferase (adenine-specific) activity"/>
    <property type="evidence" value="ECO:0007669"/>
    <property type="project" value="TreeGrafter"/>
</dbReference>
<sequence length="265" mass="30772">MQTDIIYLKSSESMSEVDDESVDLIVTSPPYNIDIKYGNKTEKGKVMASKAIKYSDKMTESAYRELLRSVFEECKRVLKKNGSIWINIKNRYINGEIITPFWLQEYFEGFTLKNLIVWNFDWGGSTNRRFAPRYEFVFWFTKDKNNYTFNLSDVSIPAVNYRPDRYKSQLKNPSDVWKIPMVSGNFLERTGHPAQYPEKLIERIVLAGTNKGNIVLDPFMGSGTTAVVAKKLGRKYIGYEIVPEYIEMAKVRLNNIDKEDNDDKN</sequence>
<dbReference type="InterPro" id="IPR002941">
    <property type="entry name" value="DNA_methylase_N4/N6"/>
</dbReference>
<keyword evidence="3" id="KW-0808">Transferase</keyword>
<proteinExistence type="inferred from homology"/>
<evidence type="ECO:0000256" key="3">
    <source>
        <dbReference type="ARBA" id="ARBA00022679"/>
    </source>
</evidence>
<organism evidence="10 11">
    <name type="scientific">Candidatus Scatousia excrementigallinarum</name>
    <dbReference type="NCBI Taxonomy" id="2840935"/>
    <lineage>
        <taxon>Bacteria</taxon>
        <taxon>Candidatus Scatousia</taxon>
    </lineage>
</organism>
<dbReference type="PROSITE" id="PS00093">
    <property type="entry name" value="N4_MTASE"/>
    <property type="match status" value="1"/>
</dbReference>
<accession>A0A9D1JLJ8</accession>
<evidence type="ECO:0000256" key="7">
    <source>
        <dbReference type="ARBA" id="ARBA00049120"/>
    </source>
</evidence>
<dbReference type="PANTHER" id="PTHR13370">
    <property type="entry name" value="RNA METHYLASE-RELATED"/>
    <property type="match status" value="1"/>
</dbReference>
<dbReference type="Gene3D" id="3.40.50.150">
    <property type="entry name" value="Vaccinia Virus protein VP39"/>
    <property type="match status" value="1"/>
</dbReference>
<dbReference type="InterPro" id="IPR029063">
    <property type="entry name" value="SAM-dependent_MTases_sf"/>
</dbReference>
<evidence type="ECO:0000256" key="1">
    <source>
        <dbReference type="ARBA" id="ARBA00010203"/>
    </source>
</evidence>
<dbReference type="Proteomes" id="UP000823928">
    <property type="component" value="Unassembled WGS sequence"/>
</dbReference>
<name>A0A9D1JLJ8_9BACT</name>
<feature type="domain" description="DNA methylase N-4/N-6" evidence="9">
    <location>
        <begin position="22"/>
        <end position="250"/>
    </location>
</feature>
<keyword evidence="2" id="KW-0489">Methyltransferase</keyword>
<dbReference type="Pfam" id="PF01555">
    <property type="entry name" value="N6_N4_Mtase"/>
    <property type="match status" value="1"/>
</dbReference>
<keyword evidence="5" id="KW-0680">Restriction system</keyword>
<protein>
    <recommendedName>
        <fullName evidence="8">Methyltransferase</fullName>
        <ecNumber evidence="8">2.1.1.-</ecNumber>
    </recommendedName>
</protein>
<comment type="similarity">
    <text evidence="1">Belongs to the N(4)/N(6)-methyltransferase family. N(4) subfamily.</text>
</comment>
<keyword evidence="4" id="KW-0949">S-adenosyl-L-methionine</keyword>
<dbReference type="SUPFAM" id="SSF53335">
    <property type="entry name" value="S-adenosyl-L-methionine-dependent methyltransferases"/>
    <property type="match status" value="1"/>
</dbReference>
<evidence type="ECO:0000256" key="6">
    <source>
        <dbReference type="ARBA" id="ARBA00023125"/>
    </source>
</evidence>
<evidence type="ECO:0000256" key="2">
    <source>
        <dbReference type="ARBA" id="ARBA00022603"/>
    </source>
</evidence>
<reference evidence="10" key="1">
    <citation type="submission" date="2020-10" db="EMBL/GenBank/DDBJ databases">
        <authorList>
            <person name="Gilroy R."/>
        </authorList>
    </citation>
    <scope>NUCLEOTIDE SEQUENCE</scope>
    <source>
        <strain evidence="10">6276</strain>
    </source>
</reference>
<dbReference type="InterPro" id="IPR001091">
    <property type="entry name" value="RM_Methyltransferase"/>
</dbReference>